<dbReference type="PANTHER" id="PTHR48111">
    <property type="entry name" value="REGULATOR OF RPOS"/>
    <property type="match status" value="1"/>
</dbReference>
<dbReference type="AlphaFoldDB" id="A0A2M7X3J0"/>
<dbReference type="Pfam" id="PF00072">
    <property type="entry name" value="Response_reg"/>
    <property type="match status" value="1"/>
</dbReference>
<dbReference type="GO" id="GO:0000156">
    <property type="term" value="F:phosphorelay response regulator activity"/>
    <property type="evidence" value="ECO:0007669"/>
    <property type="project" value="TreeGrafter"/>
</dbReference>
<keyword evidence="5" id="KW-0804">Transcription</keyword>
<dbReference type="InterPro" id="IPR001867">
    <property type="entry name" value="OmpR/PhoB-type_DNA-bd"/>
</dbReference>
<name>A0A2M7X3J0_UNCKA</name>
<sequence>MMKVLIIDDDPRVVRTLERLLKEEYIVNVAMSAEAAEEIAYNTHHDIILLDLILPDMDGEDLCALLKARLKTTPIIILSAKSNVSDKDVAFRRGADDYITKPFSGRELRFRISAQLRKAEPAPQLYSKTISLRGLSIDRSRKIVTYKNTRIMLRKKELMLLEFFILNKGRVVTRGEILEHVWDVSISPFTNSVDVHVKRLRDKIEKPFDEIYIETVHGIGYLME</sequence>
<dbReference type="SMART" id="SM00862">
    <property type="entry name" value="Trans_reg_C"/>
    <property type="match status" value="1"/>
</dbReference>
<dbReference type="PANTHER" id="PTHR48111:SF22">
    <property type="entry name" value="REGULATOR OF RPOS"/>
    <property type="match status" value="1"/>
</dbReference>
<dbReference type="InterPro" id="IPR011006">
    <property type="entry name" value="CheY-like_superfamily"/>
</dbReference>
<keyword evidence="2" id="KW-0902">Two-component regulatory system</keyword>
<dbReference type="PROSITE" id="PS50110">
    <property type="entry name" value="RESPONSE_REGULATORY"/>
    <property type="match status" value="1"/>
</dbReference>
<evidence type="ECO:0000256" key="1">
    <source>
        <dbReference type="ARBA" id="ARBA00022553"/>
    </source>
</evidence>
<evidence type="ECO:0000259" key="8">
    <source>
        <dbReference type="PROSITE" id="PS50110"/>
    </source>
</evidence>
<dbReference type="CDD" id="cd00383">
    <property type="entry name" value="trans_reg_C"/>
    <property type="match status" value="1"/>
</dbReference>
<evidence type="ECO:0000313" key="11">
    <source>
        <dbReference type="Proteomes" id="UP000230683"/>
    </source>
</evidence>
<dbReference type="Proteomes" id="UP000230683">
    <property type="component" value="Unassembled WGS sequence"/>
</dbReference>
<evidence type="ECO:0000256" key="2">
    <source>
        <dbReference type="ARBA" id="ARBA00023012"/>
    </source>
</evidence>
<protein>
    <submittedName>
        <fullName evidence="10">DNA-binding response regulator</fullName>
    </submittedName>
</protein>
<dbReference type="EMBL" id="PFWY01000076">
    <property type="protein sequence ID" value="PJA40745.1"/>
    <property type="molecule type" value="Genomic_DNA"/>
</dbReference>
<dbReference type="SMART" id="SM00448">
    <property type="entry name" value="REC"/>
    <property type="match status" value="1"/>
</dbReference>
<keyword evidence="1 6" id="KW-0597">Phosphoprotein</keyword>
<evidence type="ECO:0000256" key="7">
    <source>
        <dbReference type="PROSITE-ProRule" id="PRU01091"/>
    </source>
</evidence>
<dbReference type="GO" id="GO:0005829">
    <property type="term" value="C:cytosol"/>
    <property type="evidence" value="ECO:0007669"/>
    <property type="project" value="TreeGrafter"/>
</dbReference>
<keyword evidence="3" id="KW-0805">Transcription regulation</keyword>
<keyword evidence="4 7" id="KW-0238">DNA-binding</keyword>
<evidence type="ECO:0000256" key="6">
    <source>
        <dbReference type="PROSITE-ProRule" id="PRU00169"/>
    </source>
</evidence>
<dbReference type="Pfam" id="PF00486">
    <property type="entry name" value="Trans_reg_C"/>
    <property type="match status" value="1"/>
</dbReference>
<evidence type="ECO:0000256" key="4">
    <source>
        <dbReference type="ARBA" id="ARBA00023125"/>
    </source>
</evidence>
<dbReference type="PROSITE" id="PS51755">
    <property type="entry name" value="OMPR_PHOB"/>
    <property type="match status" value="1"/>
</dbReference>
<accession>A0A2M7X3J0</accession>
<evidence type="ECO:0000256" key="3">
    <source>
        <dbReference type="ARBA" id="ARBA00023015"/>
    </source>
</evidence>
<feature type="domain" description="Response regulatory" evidence="8">
    <location>
        <begin position="3"/>
        <end position="116"/>
    </location>
</feature>
<dbReference type="Gene3D" id="1.10.10.10">
    <property type="entry name" value="Winged helix-like DNA-binding domain superfamily/Winged helix DNA-binding domain"/>
    <property type="match status" value="1"/>
</dbReference>
<dbReference type="InterPro" id="IPR001789">
    <property type="entry name" value="Sig_transdc_resp-reg_receiver"/>
</dbReference>
<dbReference type="SUPFAM" id="SSF52172">
    <property type="entry name" value="CheY-like"/>
    <property type="match status" value="1"/>
</dbReference>
<feature type="modified residue" description="4-aspartylphosphate" evidence="6">
    <location>
        <position position="51"/>
    </location>
</feature>
<comment type="caution">
    <text evidence="10">The sequence shown here is derived from an EMBL/GenBank/DDBJ whole genome shotgun (WGS) entry which is preliminary data.</text>
</comment>
<evidence type="ECO:0000313" key="10">
    <source>
        <dbReference type="EMBL" id="PJA40745.1"/>
    </source>
</evidence>
<dbReference type="GO" id="GO:0032993">
    <property type="term" value="C:protein-DNA complex"/>
    <property type="evidence" value="ECO:0007669"/>
    <property type="project" value="TreeGrafter"/>
</dbReference>
<gene>
    <name evidence="10" type="ORF">CO178_01620</name>
</gene>
<feature type="DNA-binding region" description="OmpR/PhoB-type" evidence="7">
    <location>
        <begin position="127"/>
        <end position="224"/>
    </location>
</feature>
<dbReference type="InterPro" id="IPR036388">
    <property type="entry name" value="WH-like_DNA-bd_sf"/>
</dbReference>
<reference evidence="11" key="1">
    <citation type="submission" date="2017-09" db="EMBL/GenBank/DDBJ databases">
        <title>Depth-based differentiation of microbial function through sediment-hosted aquifers and enrichment of novel symbionts in the deep terrestrial subsurface.</title>
        <authorList>
            <person name="Probst A.J."/>
            <person name="Ladd B."/>
            <person name="Jarett J.K."/>
            <person name="Geller-Mcgrath D.E."/>
            <person name="Sieber C.M.K."/>
            <person name="Emerson J.B."/>
            <person name="Anantharaman K."/>
            <person name="Thomas B.C."/>
            <person name="Malmstrom R."/>
            <person name="Stieglmeier M."/>
            <person name="Klingl A."/>
            <person name="Woyke T."/>
            <person name="Ryan C.M."/>
            <person name="Banfield J.F."/>
        </authorList>
    </citation>
    <scope>NUCLEOTIDE SEQUENCE [LARGE SCALE GENOMIC DNA]</scope>
</reference>
<dbReference type="Gene3D" id="3.40.50.2300">
    <property type="match status" value="1"/>
</dbReference>
<dbReference type="CDD" id="cd17574">
    <property type="entry name" value="REC_OmpR"/>
    <property type="match status" value="1"/>
</dbReference>
<proteinExistence type="predicted"/>
<evidence type="ECO:0000256" key="5">
    <source>
        <dbReference type="ARBA" id="ARBA00023163"/>
    </source>
</evidence>
<evidence type="ECO:0000259" key="9">
    <source>
        <dbReference type="PROSITE" id="PS51755"/>
    </source>
</evidence>
<dbReference type="GO" id="GO:0000976">
    <property type="term" value="F:transcription cis-regulatory region binding"/>
    <property type="evidence" value="ECO:0007669"/>
    <property type="project" value="TreeGrafter"/>
</dbReference>
<dbReference type="InterPro" id="IPR039420">
    <property type="entry name" value="WalR-like"/>
</dbReference>
<feature type="domain" description="OmpR/PhoB-type" evidence="9">
    <location>
        <begin position="127"/>
        <end position="224"/>
    </location>
</feature>
<dbReference type="GO" id="GO:0006355">
    <property type="term" value="P:regulation of DNA-templated transcription"/>
    <property type="evidence" value="ECO:0007669"/>
    <property type="project" value="InterPro"/>
</dbReference>
<organism evidence="10 11">
    <name type="scientific">candidate division WWE3 bacterium CG_4_9_14_3_um_filter_34_6</name>
    <dbReference type="NCBI Taxonomy" id="1975079"/>
    <lineage>
        <taxon>Bacteria</taxon>
        <taxon>Katanobacteria</taxon>
    </lineage>
</organism>